<keyword evidence="3" id="KW-1133">Transmembrane helix</keyword>
<feature type="transmembrane region" description="Helical" evidence="3">
    <location>
        <begin position="311"/>
        <end position="334"/>
    </location>
</feature>
<sequence>SLMLSQTFCTPKKRQSADDPGRVLKVAPSTRLADCSEISLDGVSDFARVWVFSAITSVGLLIMLIVPFVWCPLAWIRVRLHMIPGDGLSCLKHDGENAEGRKRAARVVPEGIVDESPTGAKPRCNQDSSERGAGAVEADLNRSEPDLAAAKRHLVRSSATVVTRRLGITPVLEHSGIDPGELSGALLTDRSVSSPVTPWSHGCDYGHRQLTMLMSGVMLTIATLILCCWAMGKPPETSQKFCCLTCFPCFLLMIGAWVAFGLLSAAQNCETLRSMNPDSCEWSDGKWLSPCSAGVIGGTGTSLYFGTLRSMGYLFATMAAITFPTTAFCLLGTFAPDNGQFLARTTIGNLGLYVDTQVLDPLLRIVRVNCDGASLSNLTAVFAWLDFAAVCLGRLASDAGETTGQMGPAFILFVYLVRFRFYDIPKQIEDDDLQQVSVSDFSVLIEKLPARPRAIPGVSSNLSHAPIPNQRDYERLLTEHLESRMRAVQNAHGDKKNPQVCEVTLVRDFKGRPKLLDALQEQARLTQQIEVQKAYHNERKLAKLTNKKAKLDQKIEMQLPAEEEQPVCKAETGRLPVLRAFVILNRVADVDSLLYDYRRSAAPGYDAHMPCQVFTLQMLPVAEEAVLRPWHPRDRSSAAHGSALGKPGRALVVPTPQADLYAPCSGVGQGMRWRNKMSNYGWDSLLVTHLRCPAGDIIGQLLRLLKETGYIGSELCDPVVPETTGNATQYICYVNVAANWTKQYAVGEGGDILNCWCESMGYAALVEDPSLFETCSSWLLELGKSMGSSAEGNNNGIMTAASTVVVVINLVLQWVPWTRTMTGSALLKVIRLLLVFIAMAKFERSLSNNELNYSMMQKIFLAQTLNLGFVLFTVNTYGPRVLKKLWKEAVQLLDDLGQESDRVALNCTISACSAAARWQEAISLLSKDVDCVSFAAALGACARHWQRALRLLDRAEETVELDVGLYNAAIAILKNEQWQMALAVFQRLHLKKLQPDLLSFNTALSACASARCWEQVLSVLEVQTRSPFSPDAVGLSTAISSLPAHHWATALELFEAVEAKDTVLCGSAISVLSKASQWQNALAFFFDMGRLQLRPNTFTCSAALSACDKGLQWILALELLKRCRRDRLDGRVYCSALSACGKASQWPKALELFRQSQLVDPSNLFTFNATLSACEKGHQWPWTIQLLEEAKHHQLQPDLISFNSSIQSASVHWPTALRLFSDLQLAAHQPDTVSFNAVLNATDAPEKVMEEIFQEALESKAYPWLLARGSDLLDLHDLSPGAARCAISWWLDQKGYWSGRHSLGLELIFGLGLLRKSWAQGPPLRTAVLQRLQQLSVPWAVVESNAGRVRVLPRAKGKQRPPPPPRVDDACVHPTERDKVKRLTKGNLRQHICYMGDGECIPSMRASEVGSQLSRPRPHMTAPRYVVVGATILTNLLLNMATLLSRVKHHSELVQYYTNPEFDLKTKHPGSITVLEGGCSVNKLYAQLLTTVCATCLGGRMDILWLPVGHFHKSGRYWADKITLLWYSKRPPHYDAVLAKNAAEAMLYAVALHCIFAVVMCLFMQPVVWVGVLEFSECPFKGFGQPCVFPSQSLGGDLGSLIEKNAGQASSALGSFWPRLTQESTWMFVAFFAVLLAFWVIWWLQWAFAGFGAVLQAMWALCCASHKKQDEDVMEAVKTGAEDLDGTLQSLGSKAQKFDVAEMLSWEEAKALIEKNGQTSSYHWWEHPDQIELAHHMKGNIGYLEKDGIKMEKIERLRIVLHDILLYGCLSFSYWTILDQRRALEQVKCGLHEGQTPNEGHMRRTPNGAGAAVHDALRHGRVV</sequence>
<protein>
    <recommendedName>
        <fullName evidence="7">Pentatricopeptide repeat-containing protein, chloroplastic</fullName>
    </recommendedName>
</protein>
<reference evidence="5" key="2">
    <citation type="submission" date="2024-04" db="EMBL/GenBank/DDBJ databases">
        <authorList>
            <person name="Chen Y."/>
            <person name="Shah S."/>
            <person name="Dougan E. K."/>
            <person name="Thang M."/>
            <person name="Chan C."/>
        </authorList>
    </citation>
    <scope>NUCLEOTIDE SEQUENCE [LARGE SCALE GENOMIC DNA]</scope>
</reference>
<dbReference type="InterPro" id="IPR002885">
    <property type="entry name" value="PPR_rpt"/>
</dbReference>
<name>A0A9P1DNW0_9DINO</name>
<keyword evidence="3" id="KW-0812">Transmembrane</keyword>
<feature type="non-terminal residue" evidence="4">
    <location>
        <position position="1823"/>
    </location>
</feature>
<keyword evidence="3" id="KW-0472">Membrane</keyword>
<dbReference type="Pfam" id="PF01535">
    <property type="entry name" value="PPR"/>
    <property type="match status" value="1"/>
</dbReference>
<dbReference type="SUPFAM" id="SSF48452">
    <property type="entry name" value="TPR-like"/>
    <property type="match status" value="1"/>
</dbReference>
<dbReference type="Proteomes" id="UP001152797">
    <property type="component" value="Unassembled WGS sequence"/>
</dbReference>
<gene>
    <name evidence="4" type="ORF">C1SCF055_LOCUS37178</name>
</gene>
<feature type="transmembrane region" description="Helical" evidence="3">
    <location>
        <begin position="238"/>
        <end position="266"/>
    </location>
</feature>
<feature type="transmembrane region" description="Helical" evidence="3">
    <location>
        <begin position="1759"/>
        <end position="1778"/>
    </location>
</feature>
<organism evidence="4">
    <name type="scientific">Cladocopium goreaui</name>
    <dbReference type="NCBI Taxonomy" id="2562237"/>
    <lineage>
        <taxon>Eukaryota</taxon>
        <taxon>Sar</taxon>
        <taxon>Alveolata</taxon>
        <taxon>Dinophyceae</taxon>
        <taxon>Suessiales</taxon>
        <taxon>Symbiodiniaceae</taxon>
        <taxon>Cladocopium</taxon>
    </lineage>
</organism>
<feature type="transmembrane region" description="Helical" evidence="3">
    <location>
        <begin position="1625"/>
        <end position="1644"/>
    </location>
</feature>
<dbReference type="Pfam" id="PF13812">
    <property type="entry name" value="PPR_3"/>
    <property type="match status" value="1"/>
</dbReference>
<dbReference type="PANTHER" id="PTHR47447:SF17">
    <property type="entry name" value="OS12G0638900 PROTEIN"/>
    <property type="match status" value="1"/>
</dbReference>
<feature type="region of interest" description="Disordered" evidence="2">
    <location>
        <begin position="113"/>
        <end position="137"/>
    </location>
</feature>
<dbReference type="Gene3D" id="1.25.40.10">
    <property type="entry name" value="Tetratricopeptide repeat domain"/>
    <property type="match status" value="3"/>
</dbReference>
<evidence type="ECO:0000313" key="5">
    <source>
        <dbReference type="EMBL" id="CAL1165453.1"/>
    </source>
</evidence>
<dbReference type="SUPFAM" id="SSF160443">
    <property type="entry name" value="SMR domain-like"/>
    <property type="match status" value="1"/>
</dbReference>
<proteinExistence type="predicted"/>
<feature type="transmembrane region" description="Helical" evidence="3">
    <location>
        <begin position="49"/>
        <end position="75"/>
    </location>
</feature>
<feature type="transmembrane region" description="Helical" evidence="3">
    <location>
        <begin position="1545"/>
        <end position="1565"/>
    </location>
</feature>
<dbReference type="InterPro" id="IPR011990">
    <property type="entry name" value="TPR-like_helical_dom_sf"/>
</dbReference>
<evidence type="ECO:0000313" key="6">
    <source>
        <dbReference type="Proteomes" id="UP001152797"/>
    </source>
</evidence>
<evidence type="ECO:0000313" key="4">
    <source>
        <dbReference type="EMBL" id="CAI4012078.1"/>
    </source>
</evidence>
<evidence type="ECO:0000256" key="2">
    <source>
        <dbReference type="SAM" id="MobiDB-lite"/>
    </source>
</evidence>
<evidence type="ECO:0000256" key="3">
    <source>
        <dbReference type="SAM" id="Phobius"/>
    </source>
</evidence>
<feature type="transmembrane region" description="Helical" evidence="3">
    <location>
        <begin position="210"/>
        <end position="232"/>
    </location>
</feature>
<reference evidence="4" key="1">
    <citation type="submission" date="2022-10" db="EMBL/GenBank/DDBJ databases">
        <authorList>
            <person name="Chen Y."/>
            <person name="Dougan E. K."/>
            <person name="Chan C."/>
            <person name="Rhodes N."/>
            <person name="Thang M."/>
        </authorList>
    </citation>
    <scope>NUCLEOTIDE SEQUENCE</scope>
</reference>
<keyword evidence="6" id="KW-1185">Reference proteome</keyword>
<evidence type="ECO:0008006" key="7">
    <source>
        <dbReference type="Google" id="ProtNLM"/>
    </source>
</evidence>
<accession>A0A9P1DNW0</accession>
<dbReference type="EMBL" id="CAMXCT030005334">
    <property type="protein sequence ID" value="CAL4799390.1"/>
    <property type="molecule type" value="Genomic_DNA"/>
</dbReference>
<dbReference type="EMBL" id="CAMXCT010005334">
    <property type="protein sequence ID" value="CAI4012078.1"/>
    <property type="molecule type" value="Genomic_DNA"/>
</dbReference>
<feature type="region of interest" description="Disordered" evidence="2">
    <location>
        <begin position="1"/>
        <end position="20"/>
    </location>
</feature>
<evidence type="ECO:0000256" key="1">
    <source>
        <dbReference type="ARBA" id="ARBA00022737"/>
    </source>
</evidence>
<feature type="transmembrane region" description="Helical" evidence="3">
    <location>
        <begin position="1425"/>
        <end position="1444"/>
    </location>
</feature>
<dbReference type="InterPro" id="IPR036063">
    <property type="entry name" value="Smr_dom_sf"/>
</dbReference>
<dbReference type="OrthoDB" id="297739at2759"/>
<dbReference type="EMBL" id="CAMXCT020005334">
    <property type="protein sequence ID" value="CAL1165453.1"/>
    <property type="molecule type" value="Genomic_DNA"/>
</dbReference>
<keyword evidence="1" id="KW-0677">Repeat</keyword>
<comment type="caution">
    <text evidence="4">The sequence shown here is derived from an EMBL/GenBank/DDBJ whole genome shotgun (WGS) entry which is preliminary data.</text>
</comment>
<dbReference type="PANTHER" id="PTHR47447">
    <property type="entry name" value="OS03G0856100 PROTEIN"/>
    <property type="match status" value="1"/>
</dbReference>